<evidence type="ECO:0000256" key="1">
    <source>
        <dbReference type="ARBA" id="ARBA00004141"/>
    </source>
</evidence>
<organism evidence="11">
    <name type="scientific">Thrips palmi</name>
    <name type="common">Melon thrips</name>
    <dbReference type="NCBI Taxonomy" id="161013"/>
    <lineage>
        <taxon>Eukaryota</taxon>
        <taxon>Metazoa</taxon>
        <taxon>Ecdysozoa</taxon>
        <taxon>Arthropoda</taxon>
        <taxon>Hexapoda</taxon>
        <taxon>Insecta</taxon>
        <taxon>Pterygota</taxon>
        <taxon>Neoptera</taxon>
        <taxon>Paraneoptera</taxon>
        <taxon>Thysanoptera</taxon>
        <taxon>Terebrantia</taxon>
        <taxon>Thripoidea</taxon>
        <taxon>Thripidae</taxon>
        <taxon>Thrips</taxon>
    </lineage>
</organism>
<dbReference type="GO" id="GO:0005549">
    <property type="term" value="F:odorant binding"/>
    <property type="evidence" value="ECO:0007669"/>
    <property type="project" value="InterPro"/>
</dbReference>
<evidence type="ECO:0000256" key="2">
    <source>
        <dbReference type="ARBA" id="ARBA00022606"/>
    </source>
</evidence>
<evidence type="ECO:0000313" key="10">
    <source>
        <dbReference type="Proteomes" id="UP000515158"/>
    </source>
</evidence>
<reference evidence="11" key="1">
    <citation type="submission" date="2025-08" db="UniProtKB">
        <authorList>
            <consortium name="RefSeq"/>
        </authorList>
    </citation>
    <scope>IDENTIFICATION</scope>
    <source>
        <tissue evidence="11">Total insect</tissue>
    </source>
</reference>
<dbReference type="GO" id="GO:0016020">
    <property type="term" value="C:membrane"/>
    <property type="evidence" value="ECO:0007669"/>
    <property type="project" value="UniProtKB-SubCell"/>
</dbReference>
<evidence type="ECO:0000256" key="9">
    <source>
        <dbReference type="SAM" id="SignalP"/>
    </source>
</evidence>
<feature type="chain" id="PRO_5027893590" evidence="9">
    <location>
        <begin position="27"/>
        <end position="186"/>
    </location>
</feature>
<evidence type="ECO:0000313" key="11">
    <source>
        <dbReference type="RefSeq" id="XP_034239957.1"/>
    </source>
</evidence>
<dbReference type="Pfam" id="PF02949">
    <property type="entry name" value="7tm_6"/>
    <property type="match status" value="1"/>
</dbReference>
<dbReference type="Proteomes" id="UP000515158">
    <property type="component" value="Unplaced"/>
</dbReference>
<dbReference type="GO" id="GO:0004984">
    <property type="term" value="F:olfactory receptor activity"/>
    <property type="evidence" value="ECO:0007669"/>
    <property type="project" value="InterPro"/>
</dbReference>
<dbReference type="GO" id="GO:0007165">
    <property type="term" value="P:signal transduction"/>
    <property type="evidence" value="ECO:0007669"/>
    <property type="project" value="UniProtKB-KW"/>
</dbReference>
<feature type="signal peptide" evidence="9">
    <location>
        <begin position="1"/>
        <end position="26"/>
    </location>
</feature>
<dbReference type="RefSeq" id="XP_034239957.1">
    <property type="nucleotide sequence ID" value="XM_034384066.1"/>
</dbReference>
<dbReference type="KEGG" id="tpal:117644524"/>
<protein>
    <submittedName>
        <fullName evidence="11">Uncharacterized protein LOC117644524</fullName>
    </submittedName>
</protein>
<keyword evidence="2" id="KW-0716">Sensory transduction</keyword>
<evidence type="ECO:0000256" key="7">
    <source>
        <dbReference type="ARBA" id="ARBA00023170"/>
    </source>
</evidence>
<dbReference type="AlphaFoldDB" id="A0A6P8Z082"/>
<dbReference type="InterPro" id="IPR004117">
    <property type="entry name" value="7tm6_olfct_rcpt"/>
</dbReference>
<gene>
    <name evidence="11" type="primary">LOC117644524</name>
</gene>
<keyword evidence="7" id="KW-0675">Receptor</keyword>
<dbReference type="GeneID" id="117644524"/>
<dbReference type="InParanoid" id="A0A6P8Z082"/>
<comment type="subcellular location">
    <subcellularLocation>
        <location evidence="1">Membrane</location>
        <topology evidence="1">Multi-pass membrane protein</topology>
    </subcellularLocation>
</comment>
<keyword evidence="5" id="KW-1133">Transmembrane helix</keyword>
<keyword evidence="3" id="KW-0812">Transmembrane</keyword>
<proteinExistence type="predicted"/>
<name>A0A6P8Z082_THRPL</name>
<evidence type="ECO:0000256" key="5">
    <source>
        <dbReference type="ARBA" id="ARBA00022989"/>
    </source>
</evidence>
<keyword evidence="10" id="KW-1185">Reference proteome</keyword>
<dbReference type="OrthoDB" id="6614360at2759"/>
<keyword evidence="6" id="KW-0472">Membrane</keyword>
<sequence length="186" mass="20582">MIPTTTVVHVTLALVSAALLRTLALAVKNAHCRAQLHSVLDDHRALLLVVDRFSRVFEEPLFHMHAGALAFALLATTSLVKGHRDFYVVGLLPTSFAYPTIMGLEGDLVQEAGEQMLLMAYASPWPSRLFQDAAGLAFNRDVLAIMLRASRPVNLKARWLGSLSLHTLHRILGSWYSFTQLYMGLS</sequence>
<keyword evidence="4" id="KW-0552">Olfaction</keyword>
<keyword evidence="8" id="KW-0807">Transducer</keyword>
<accession>A0A6P8Z082</accession>
<evidence type="ECO:0000256" key="6">
    <source>
        <dbReference type="ARBA" id="ARBA00023136"/>
    </source>
</evidence>
<evidence type="ECO:0000256" key="3">
    <source>
        <dbReference type="ARBA" id="ARBA00022692"/>
    </source>
</evidence>
<keyword evidence="9" id="KW-0732">Signal</keyword>
<evidence type="ECO:0000256" key="4">
    <source>
        <dbReference type="ARBA" id="ARBA00022725"/>
    </source>
</evidence>
<evidence type="ECO:0000256" key="8">
    <source>
        <dbReference type="ARBA" id="ARBA00023224"/>
    </source>
</evidence>